<dbReference type="SUPFAM" id="SSF64076">
    <property type="entry name" value="MTH938-like"/>
    <property type="match status" value="1"/>
</dbReference>
<dbReference type="Pfam" id="PF04430">
    <property type="entry name" value="DUF498"/>
    <property type="match status" value="1"/>
</dbReference>
<dbReference type="PANTHER" id="PTHR21192">
    <property type="entry name" value="NUCLEAR PROTEIN E3-3"/>
    <property type="match status" value="1"/>
</dbReference>
<keyword evidence="2" id="KW-1185">Reference proteome</keyword>
<reference evidence="1 2" key="1">
    <citation type="submission" date="2018-06" db="EMBL/GenBank/DDBJ databases">
        <authorList>
            <consortium name="Pathogen Informatics"/>
            <person name="Doyle S."/>
        </authorList>
    </citation>
    <scope>NUCLEOTIDE SEQUENCE [LARGE SCALE GENOMIC DNA]</scope>
    <source>
        <strain evidence="1 2">NCTC10283</strain>
    </source>
</reference>
<dbReference type="RefSeq" id="WP_034295425.1">
    <property type="nucleotide sequence ID" value="NZ_CP091519.2"/>
</dbReference>
<dbReference type="InterPro" id="IPR007523">
    <property type="entry name" value="NDUFAF3/AAMDC"/>
</dbReference>
<dbReference type="AlphaFoldDB" id="A0A376BNP4"/>
<dbReference type="PANTHER" id="PTHR21192:SF2">
    <property type="entry name" value="NADH DEHYDROGENASE [UBIQUINONE] 1 ALPHA SUBCOMPLEX ASSEMBLY FACTOR 3"/>
    <property type="match status" value="1"/>
</dbReference>
<evidence type="ECO:0000313" key="2">
    <source>
        <dbReference type="Proteomes" id="UP000254209"/>
    </source>
</evidence>
<accession>A0A376BNP4</accession>
<organism evidence="1 2">
    <name type="scientific">Alysiella crassa</name>
    <dbReference type="NCBI Taxonomy" id="153491"/>
    <lineage>
        <taxon>Bacteria</taxon>
        <taxon>Pseudomonadati</taxon>
        <taxon>Pseudomonadota</taxon>
        <taxon>Betaproteobacteria</taxon>
        <taxon>Neisseriales</taxon>
        <taxon>Neisseriaceae</taxon>
        <taxon>Alysiella</taxon>
    </lineage>
</organism>
<dbReference type="STRING" id="1120980.GCA_000745955_02438"/>
<gene>
    <name evidence="1" type="ORF">NCTC10283_01375</name>
</gene>
<proteinExistence type="predicted"/>
<sequence>MEFVEQDLGHLLTVQSYQNGALEVAGQVYDYPIILGDEIIRLPENSVADLTAESFQAALNAGVALIIIGTGATQAFLSPKVLAELAQRGVGVECMNTAAACRTLAMVQGEGRRVWAWLWV</sequence>
<evidence type="ECO:0000313" key="1">
    <source>
        <dbReference type="EMBL" id="SSY71235.1"/>
    </source>
</evidence>
<name>A0A376BNP4_9NEIS</name>
<dbReference type="Proteomes" id="UP000254209">
    <property type="component" value="Unassembled WGS sequence"/>
</dbReference>
<dbReference type="Gene3D" id="3.40.1230.10">
    <property type="entry name" value="MTH938-like"/>
    <property type="match status" value="1"/>
</dbReference>
<dbReference type="OrthoDB" id="9800373at2"/>
<dbReference type="EMBL" id="UFSO01000002">
    <property type="protein sequence ID" value="SSY71235.1"/>
    <property type="molecule type" value="Genomic_DNA"/>
</dbReference>
<dbReference type="InterPro" id="IPR036748">
    <property type="entry name" value="MTH938-like_sf"/>
</dbReference>
<protein>
    <submittedName>
        <fullName evidence="1">Protein of uncharacterized function (DUF498/DUF598)</fullName>
    </submittedName>
</protein>